<comment type="caution">
    <text evidence="1">The sequence shown here is derived from an EMBL/GenBank/DDBJ whole genome shotgun (WGS) entry which is preliminary data.</text>
</comment>
<gene>
    <name evidence="1" type="ORF">H9942_00795</name>
</gene>
<protein>
    <submittedName>
        <fullName evidence="1">Uncharacterized protein</fullName>
    </submittedName>
</protein>
<evidence type="ECO:0000313" key="1">
    <source>
        <dbReference type="EMBL" id="HJB36589.1"/>
    </source>
</evidence>
<accession>A0A9D2RYF8</accession>
<organism evidence="1 2">
    <name type="scientific">Candidatus Acutalibacter ornithocaccae</name>
    <dbReference type="NCBI Taxonomy" id="2838416"/>
    <lineage>
        <taxon>Bacteria</taxon>
        <taxon>Bacillati</taxon>
        <taxon>Bacillota</taxon>
        <taxon>Clostridia</taxon>
        <taxon>Eubacteriales</taxon>
        <taxon>Acutalibacteraceae</taxon>
        <taxon>Acutalibacter</taxon>
    </lineage>
</organism>
<reference evidence="1" key="2">
    <citation type="submission" date="2021-04" db="EMBL/GenBank/DDBJ databases">
        <authorList>
            <person name="Gilroy R."/>
        </authorList>
    </citation>
    <scope>NUCLEOTIDE SEQUENCE</scope>
    <source>
        <strain evidence="1">ChiBcolR8-3208</strain>
    </source>
</reference>
<dbReference type="Proteomes" id="UP000824214">
    <property type="component" value="Unassembled WGS sequence"/>
</dbReference>
<dbReference type="AlphaFoldDB" id="A0A9D2RYF8"/>
<evidence type="ECO:0000313" key="2">
    <source>
        <dbReference type="Proteomes" id="UP000824214"/>
    </source>
</evidence>
<dbReference type="EMBL" id="DWXZ01000011">
    <property type="protein sequence ID" value="HJB36589.1"/>
    <property type="molecule type" value="Genomic_DNA"/>
</dbReference>
<name>A0A9D2RYF8_9FIRM</name>
<proteinExistence type="predicted"/>
<sequence length="85" mass="9776">MTVKPRREIGRGENGRQICRAMTWKVPENLSKVRPGKAVQRAAADWEEARAAYEKNLYDPERTKDQEVDRTKTDFVRFVLGSVPA</sequence>
<reference evidence="1" key="1">
    <citation type="journal article" date="2021" name="PeerJ">
        <title>Extensive microbial diversity within the chicken gut microbiome revealed by metagenomics and culture.</title>
        <authorList>
            <person name="Gilroy R."/>
            <person name="Ravi A."/>
            <person name="Getino M."/>
            <person name="Pursley I."/>
            <person name="Horton D.L."/>
            <person name="Alikhan N.F."/>
            <person name="Baker D."/>
            <person name="Gharbi K."/>
            <person name="Hall N."/>
            <person name="Watson M."/>
            <person name="Adriaenssens E.M."/>
            <person name="Foster-Nyarko E."/>
            <person name="Jarju S."/>
            <person name="Secka A."/>
            <person name="Antonio M."/>
            <person name="Oren A."/>
            <person name="Chaudhuri R.R."/>
            <person name="La Ragione R."/>
            <person name="Hildebrand F."/>
            <person name="Pallen M.J."/>
        </authorList>
    </citation>
    <scope>NUCLEOTIDE SEQUENCE</scope>
    <source>
        <strain evidence="1">ChiBcolR8-3208</strain>
    </source>
</reference>